<dbReference type="InterPro" id="IPR040184">
    <property type="entry name" value="Mcm10"/>
</dbReference>
<organism evidence="11 12">
    <name type="scientific">Canna indica</name>
    <name type="common">Indian-shot</name>
    <dbReference type="NCBI Taxonomy" id="4628"/>
    <lineage>
        <taxon>Eukaryota</taxon>
        <taxon>Viridiplantae</taxon>
        <taxon>Streptophyta</taxon>
        <taxon>Embryophyta</taxon>
        <taxon>Tracheophyta</taxon>
        <taxon>Spermatophyta</taxon>
        <taxon>Magnoliopsida</taxon>
        <taxon>Liliopsida</taxon>
        <taxon>Zingiberales</taxon>
        <taxon>Cannaceae</taxon>
        <taxon>Canna</taxon>
    </lineage>
</organism>
<evidence type="ECO:0008006" key="13">
    <source>
        <dbReference type="Google" id="ProtNLM"/>
    </source>
</evidence>
<evidence type="ECO:0000259" key="10">
    <source>
        <dbReference type="Pfam" id="PF22379"/>
    </source>
</evidence>
<dbReference type="Pfam" id="PF22379">
    <property type="entry name" value="OB_MCM10"/>
    <property type="match status" value="1"/>
</dbReference>
<sequence>MANQGEDLDLLLSLRDERVLETPPASPSSRPPPDLGGYNSDDGSPRGSRPPDMSVFRDAVKDYLDANKETAKAIPPKSNKSRRSDDIEVEKFSGLRVRNPLIGSVELANRLSDIRFIRLPTIRNLLMGDALSGCWATVGVLTENGAPKLSSAGKSYCIWKIGCFSETDVSVFLFGDAYTTNCKERVGAVFALFNASVRKDTVGKGFSLSVYSASQMLKIGISADYGICKGKRKDGLACTMVINKCKGTYCKFHTSKASQQYTTKRTELSGGNLHTAFKLQREGICTVNPLAEASDKRKPLQSVKVMSLDGLRKALSKADKVTSNSHSQGIRFLTQVTARKESKVSSKASLLHHEAKFGSDKRSSLPKENISKVGIQNEPQAKRKKLDHVPQNMIELEIASSDEEI</sequence>
<gene>
    <name evidence="11" type="ORF">Cni_G01631</name>
</gene>
<reference evidence="11 12" key="1">
    <citation type="submission" date="2023-10" db="EMBL/GenBank/DDBJ databases">
        <title>Chromosome-scale genome assembly provides insights into flower coloration mechanisms of Canna indica.</title>
        <authorList>
            <person name="Li C."/>
        </authorList>
    </citation>
    <scope>NUCLEOTIDE SEQUENCE [LARGE SCALE GENOMIC DNA]</scope>
    <source>
        <tissue evidence="11">Flower</tissue>
    </source>
</reference>
<evidence type="ECO:0000313" key="11">
    <source>
        <dbReference type="EMBL" id="WOK92939.1"/>
    </source>
</evidence>
<dbReference type="GO" id="GO:0003697">
    <property type="term" value="F:single-stranded DNA binding"/>
    <property type="evidence" value="ECO:0007669"/>
    <property type="project" value="InterPro"/>
</dbReference>
<evidence type="ECO:0000313" key="12">
    <source>
        <dbReference type="Proteomes" id="UP001327560"/>
    </source>
</evidence>
<keyword evidence="12" id="KW-1185">Reference proteome</keyword>
<evidence type="ECO:0000256" key="5">
    <source>
        <dbReference type="ARBA" id="ARBA00022771"/>
    </source>
</evidence>
<feature type="region of interest" description="Disordered" evidence="8">
    <location>
        <begin position="1"/>
        <end position="55"/>
    </location>
</feature>
<feature type="compositionally biased region" description="Pro residues" evidence="8">
    <location>
        <begin position="24"/>
        <end position="34"/>
    </location>
</feature>
<accession>A0AAQ3JPV4</accession>
<keyword evidence="3" id="KW-0235">DNA replication</keyword>
<dbReference type="AlphaFoldDB" id="A0AAQ3JPV4"/>
<dbReference type="PANTHER" id="PTHR13454">
    <property type="entry name" value="PROTEIN MCM10 HOMOLOG"/>
    <property type="match status" value="1"/>
</dbReference>
<evidence type="ECO:0000256" key="4">
    <source>
        <dbReference type="ARBA" id="ARBA00022723"/>
    </source>
</evidence>
<dbReference type="Gene3D" id="2.40.50.140">
    <property type="entry name" value="Nucleic acid-binding proteins"/>
    <property type="match status" value="1"/>
</dbReference>
<feature type="region of interest" description="Disordered" evidence="8">
    <location>
        <begin position="353"/>
        <end position="392"/>
    </location>
</feature>
<dbReference type="PANTHER" id="PTHR13454:SF11">
    <property type="entry name" value="PROTEIN MCM10 HOMOLOG"/>
    <property type="match status" value="1"/>
</dbReference>
<dbReference type="GO" id="GO:0003688">
    <property type="term" value="F:DNA replication origin binding"/>
    <property type="evidence" value="ECO:0007669"/>
    <property type="project" value="TreeGrafter"/>
</dbReference>
<keyword evidence="6" id="KW-0862">Zinc</keyword>
<evidence type="ECO:0000256" key="2">
    <source>
        <dbReference type="ARBA" id="ARBA00009679"/>
    </source>
</evidence>
<name>A0AAQ3JPV4_9LILI</name>
<dbReference type="Proteomes" id="UP001327560">
    <property type="component" value="Chromosome 1"/>
</dbReference>
<protein>
    <recommendedName>
        <fullName evidence="13">Zinc finger Mcm10/DnaG-type domain-containing protein</fullName>
    </recommendedName>
</protein>
<comment type="subcellular location">
    <subcellularLocation>
        <location evidence="1">Nucleus</location>
    </subcellularLocation>
</comment>
<keyword evidence="5" id="KW-0863">Zinc-finger</keyword>
<dbReference type="GO" id="GO:0008270">
    <property type="term" value="F:zinc ion binding"/>
    <property type="evidence" value="ECO:0007669"/>
    <property type="project" value="UniProtKB-KW"/>
</dbReference>
<feature type="domain" description="MCM10 OB-fold" evidence="10">
    <location>
        <begin position="91"/>
        <end position="217"/>
    </location>
</feature>
<proteinExistence type="inferred from homology"/>
<dbReference type="FunFam" id="2.40.50.140:FF:000174">
    <property type="entry name" value="DNA replication licensing factor mcm10"/>
    <property type="match status" value="1"/>
</dbReference>
<evidence type="ECO:0000259" key="9">
    <source>
        <dbReference type="Pfam" id="PF09329"/>
    </source>
</evidence>
<dbReference type="GO" id="GO:0043596">
    <property type="term" value="C:nuclear replication fork"/>
    <property type="evidence" value="ECO:0007669"/>
    <property type="project" value="TreeGrafter"/>
</dbReference>
<evidence type="ECO:0000256" key="7">
    <source>
        <dbReference type="ARBA" id="ARBA00023242"/>
    </source>
</evidence>
<dbReference type="EMBL" id="CP136890">
    <property type="protein sequence ID" value="WOK92939.1"/>
    <property type="molecule type" value="Genomic_DNA"/>
</dbReference>
<evidence type="ECO:0000256" key="1">
    <source>
        <dbReference type="ARBA" id="ARBA00004123"/>
    </source>
</evidence>
<evidence type="ECO:0000256" key="8">
    <source>
        <dbReference type="SAM" id="MobiDB-lite"/>
    </source>
</evidence>
<dbReference type="GO" id="GO:0006270">
    <property type="term" value="P:DNA replication initiation"/>
    <property type="evidence" value="ECO:0007669"/>
    <property type="project" value="InterPro"/>
</dbReference>
<dbReference type="InterPro" id="IPR012340">
    <property type="entry name" value="NA-bd_OB-fold"/>
</dbReference>
<evidence type="ECO:0000256" key="3">
    <source>
        <dbReference type="ARBA" id="ARBA00022705"/>
    </source>
</evidence>
<dbReference type="InterPro" id="IPR055065">
    <property type="entry name" value="OB_MCM10"/>
</dbReference>
<feature type="domain" description="Zinc finger Mcm10/DnaG-type" evidence="9">
    <location>
        <begin position="220"/>
        <end position="265"/>
    </location>
</feature>
<evidence type="ECO:0000256" key="6">
    <source>
        <dbReference type="ARBA" id="ARBA00022833"/>
    </source>
</evidence>
<keyword evidence="7" id="KW-0539">Nucleus</keyword>
<feature type="compositionally biased region" description="Basic and acidic residues" evidence="8">
    <location>
        <begin position="353"/>
        <end position="365"/>
    </location>
</feature>
<dbReference type="InterPro" id="IPR015408">
    <property type="entry name" value="Znf_Mcm10/DnaG"/>
</dbReference>
<comment type="similarity">
    <text evidence="2">Belongs to the MCM10 family.</text>
</comment>
<dbReference type="Pfam" id="PF09329">
    <property type="entry name" value="zf-primase"/>
    <property type="match status" value="1"/>
</dbReference>
<keyword evidence="4" id="KW-0479">Metal-binding</keyword>